<proteinExistence type="predicted"/>
<gene>
    <name evidence="2" type="ORF">RRG08_032364</name>
</gene>
<feature type="compositionally biased region" description="Polar residues" evidence="1">
    <location>
        <begin position="122"/>
        <end position="140"/>
    </location>
</feature>
<feature type="region of interest" description="Disordered" evidence="1">
    <location>
        <begin position="317"/>
        <end position="347"/>
    </location>
</feature>
<dbReference type="EMBL" id="JAWDGP010001865">
    <property type="protein sequence ID" value="KAK3787408.1"/>
    <property type="molecule type" value="Genomic_DNA"/>
</dbReference>
<evidence type="ECO:0000313" key="3">
    <source>
        <dbReference type="Proteomes" id="UP001283361"/>
    </source>
</evidence>
<feature type="region of interest" description="Disordered" evidence="1">
    <location>
        <begin position="382"/>
        <end position="423"/>
    </location>
</feature>
<sequence length="450" mass="51302">MALRGSISHSLPVIMHDRAARQRQRLQESPSNKKMIEEFAENLPVAREAMQVLYHKQARSGKYHTRTPSWSLLTNNVTRTSDHYIHPRHDAHPRRSSLWRGSHLIIDVHGKPQIIHTHNRNRTSSQAPHTPPQLKSTPVVSDTFVTPPSLDVKMRISTAQDLTKREDRTHGLDNFTASVVPVTQSSHSAASTEHRKWLASCRRLALTDQTPHVETDTRRQLHRQDCKRAFRSARVPTLRQSPAVIAWPKPATEVVRKDQSRCLWWQNARGTTRIDRTSAGSNRFYPWAGFDLDKMKATMCFFTDLSPAHLTARAPSHLLREQTKQREEYEREERERRIREERDRRAGNKVTNKCLDPACFDRPDPYSMNVCPSQFNREVSVKPGVTKSKSDLASSKTSAPLNKPVGKSNKLGSSSRKLEKQMKGAALASKCEVSLKKSYTILPHIGSDFD</sequence>
<name>A0AAE1DZK9_9GAST</name>
<feature type="compositionally biased region" description="Basic and acidic residues" evidence="1">
    <location>
        <begin position="318"/>
        <end position="346"/>
    </location>
</feature>
<keyword evidence="3" id="KW-1185">Reference proteome</keyword>
<accession>A0AAE1DZK9</accession>
<organism evidence="2 3">
    <name type="scientific">Elysia crispata</name>
    <name type="common">lettuce slug</name>
    <dbReference type="NCBI Taxonomy" id="231223"/>
    <lineage>
        <taxon>Eukaryota</taxon>
        <taxon>Metazoa</taxon>
        <taxon>Spiralia</taxon>
        <taxon>Lophotrochozoa</taxon>
        <taxon>Mollusca</taxon>
        <taxon>Gastropoda</taxon>
        <taxon>Heterobranchia</taxon>
        <taxon>Euthyneura</taxon>
        <taxon>Panpulmonata</taxon>
        <taxon>Sacoglossa</taxon>
        <taxon>Placobranchoidea</taxon>
        <taxon>Plakobranchidae</taxon>
        <taxon>Elysia</taxon>
    </lineage>
</organism>
<feature type="region of interest" description="Disordered" evidence="1">
    <location>
        <begin position="119"/>
        <end position="140"/>
    </location>
</feature>
<comment type="caution">
    <text evidence="2">The sequence shown here is derived from an EMBL/GenBank/DDBJ whole genome shotgun (WGS) entry which is preliminary data.</text>
</comment>
<feature type="compositionally biased region" description="Polar residues" evidence="1">
    <location>
        <begin position="391"/>
        <end position="400"/>
    </location>
</feature>
<dbReference type="AlphaFoldDB" id="A0AAE1DZK9"/>
<evidence type="ECO:0000313" key="2">
    <source>
        <dbReference type="EMBL" id="KAK3787408.1"/>
    </source>
</evidence>
<protein>
    <submittedName>
        <fullName evidence="2">Uncharacterized protein</fullName>
    </submittedName>
</protein>
<evidence type="ECO:0000256" key="1">
    <source>
        <dbReference type="SAM" id="MobiDB-lite"/>
    </source>
</evidence>
<dbReference type="Proteomes" id="UP001283361">
    <property type="component" value="Unassembled WGS sequence"/>
</dbReference>
<reference evidence="2" key="1">
    <citation type="journal article" date="2023" name="G3 (Bethesda)">
        <title>A reference genome for the long-term kleptoplast-retaining sea slug Elysia crispata morphotype clarki.</title>
        <authorList>
            <person name="Eastman K.E."/>
            <person name="Pendleton A.L."/>
            <person name="Shaikh M.A."/>
            <person name="Suttiyut T."/>
            <person name="Ogas R."/>
            <person name="Tomko P."/>
            <person name="Gavelis G."/>
            <person name="Widhalm J.R."/>
            <person name="Wisecaver J.H."/>
        </authorList>
    </citation>
    <scope>NUCLEOTIDE SEQUENCE</scope>
    <source>
        <strain evidence="2">ECLA1</strain>
    </source>
</reference>